<dbReference type="InterPro" id="IPR030392">
    <property type="entry name" value="S74_ICA"/>
</dbReference>
<evidence type="ECO:0000259" key="2">
    <source>
        <dbReference type="PROSITE" id="PS51688"/>
    </source>
</evidence>
<reference evidence="3 4" key="1">
    <citation type="submission" date="2019-02" db="EMBL/GenBank/DDBJ databases">
        <title>Bacterial novel species Mucilaginibacter sp. 17JY9-4 isolated from soil.</title>
        <authorList>
            <person name="Jung H.-Y."/>
        </authorList>
    </citation>
    <scope>NUCLEOTIDE SEQUENCE [LARGE SCALE GENOMIC DNA]</scope>
    <source>
        <strain evidence="3 4">17JY9-4</strain>
    </source>
</reference>
<gene>
    <name evidence="3" type="ORF">EWM62_11455</name>
</gene>
<comment type="caution">
    <text evidence="3">The sequence shown here is derived from an EMBL/GenBank/DDBJ whole genome shotgun (WGS) entry which is preliminary data.</text>
</comment>
<evidence type="ECO:0000313" key="3">
    <source>
        <dbReference type="EMBL" id="RYU90150.1"/>
    </source>
</evidence>
<organism evidence="3 4">
    <name type="scientific">Mucilaginibacter terrigena</name>
    <dbReference type="NCBI Taxonomy" id="2492395"/>
    <lineage>
        <taxon>Bacteria</taxon>
        <taxon>Pseudomonadati</taxon>
        <taxon>Bacteroidota</taxon>
        <taxon>Sphingobacteriia</taxon>
        <taxon>Sphingobacteriales</taxon>
        <taxon>Sphingobacteriaceae</taxon>
        <taxon>Mucilaginibacter</taxon>
    </lineage>
</organism>
<name>A0A4V1ZBS2_9SPHI</name>
<protein>
    <submittedName>
        <fullName evidence="3">Tail fiber domain-containing protein</fullName>
    </submittedName>
</protein>
<keyword evidence="4" id="KW-1185">Reference proteome</keyword>
<feature type="signal peptide" evidence="1">
    <location>
        <begin position="1"/>
        <end position="22"/>
    </location>
</feature>
<dbReference type="PROSITE" id="PS51688">
    <property type="entry name" value="ICA"/>
    <property type="match status" value="1"/>
</dbReference>
<proteinExistence type="predicted"/>
<dbReference type="EMBL" id="SEWG01000004">
    <property type="protein sequence ID" value="RYU90150.1"/>
    <property type="molecule type" value="Genomic_DNA"/>
</dbReference>
<sequence>MKIHIPFILFLIIVLSAFTASAQTLSDAQIKTNPAPVSNSLSYINKLQPVTYQYNRDGYKQLNLPSGMQFGFIANDARLVVPSAVRTQNNWYNAGKGGQRALTTTEVDLEKLVPLLVGAVKEQQAQIEQLRAEIEQLKKSK</sequence>
<accession>A0A4V1ZBS2</accession>
<dbReference type="Proteomes" id="UP000293331">
    <property type="component" value="Unassembled WGS sequence"/>
</dbReference>
<dbReference type="Pfam" id="PF13884">
    <property type="entry name" value="Peptidase_S74"/>
    <property type="match status" value="1"/>
</dbReference>
<evidence type="ECO:0000256" key="1">
    <source>
        <dbReference type="SAM" id="SignalP"/>
    </source>
</evidence>
<dbReference type="OrthoDB" id="839742at2"/>
<dbReference type="AlphaFoldDB" id="A0A4V1ZBS2"/>
<feature type="domain" description="Peptidase S74" evidence="2">
    <location>
        <begin position="26"/>
        <end position="134"/>
    </location>
</feature>
<keyword evidence="1" id="KW-0732">Signal</keyword>
<evidence type="ECO:0000313" key="4">
    <source>
        <dbReference type="Proteomes" id="UP000293331"/>
    </source>
</evidence>
<dbReference type="RefSeq" id="WP_129876807.1">
    <property type="nucleotide sequence ID" value="NZ_SEWG01000004.1"/>
</dbReference>
<feature type="chain" id="PRO_5020371720" evidence="1">
    <location>
        <begin position="23"/>
        <end position="141"/>
    </location>
</feature>